<name>A0A067YVS0_9CAUD</name>
<dbReference type="EMBL" id="KF771236">
    <property type="protein sequence ID" value="AHI60531.1"/>
    <property type="molecule type" value="Genomic_DNA"/>
</dbReference>
<reference evidence="1 2" key="1">
    <citation type="journal article" date="2014" name="PLoS ONE">
        <title>Four Escherichia coli O157:H7 Phages: A New Bacteriophage Genus and Taxonomic Classification of T1-Like Phages.</title>
        <authorList>
            <person name="Niu Y.D."/>
            <person name="McAllister T.A."/>
            <person name="Nash J.H."/>
            <person name="Kropinski A.M."/>
            <person name="Stanford K."/>
        </authorList>
    </citation>
    <scope>NUCLEOTIDE SEQUENCE [LARGE SCALE GENOMIC DNA]</scope>
</reference>
<protein>
    <submittedName>
        <fullName evidence="1">Uncharacterized protein</fullName>
    </submittedName>
</protein>
<evidence type="ECO:0000313" key="1">
    <source>
        <dbReference type="EMBL" id="AHI60531.1"/>
    </source>
</evidence>
<proteinExistence type="predicted"/>
<gene>
    <name evidence="1" type="ORF">AHP24_63</name>
</gene>
<dbReference type="Proteomes" id="UP000028460">
    <property type="component" value="Genome"/>
</dbReference>
<organism evidence="1 2">
    <name type="scientific">Escherichia phage bV_EcoS_AHP24</name>
    <dbReference type="NCBI Taxonomy" id="1416027"/>
    <lineage>
        <taxon>Viruses</taxon>
        <taxon>Duplodnaviria</taxon>
        <taxon>Heunggongvirae</taxon>
        <taxon>Uroviricota</taxon>
        <taxon>Caudoviricetes</taxon>
        <taxon>Drexlerviridae</taxon>
        <taxon>Rogunavirinae</taxon>
        <taxon>Rogunavirus</taxon>
        <taxon>Rogunavirus AHS24</taxon>
    </lineage>
</organism>
<evidence type="ECO:0000313" key="2">
    <source>
        <dbReference type="Proteomes" id="UP000028460"/>
    </source>
</evidence>
<accession>A0A067YVS0</accession>
<sequence length="59" mass="6719">MKIDKDELRHECALIGLNEVYTNLVLRGKLDIDLAKQFQSEDEFLCCDGLGCVECLPFI</sequence>